<dbReference type="RefSeq" id="WP_237219381.1">
    <property type="nucleotide sequence ID" value="NZ_CP015093.1"/>
</dbReference>
<keyword evidence="2" id="KW-1185">Reference proteome</keyword>
<dbReference type="EMBL" id="CP015093">
    <property type="protein sequence ID" value="APZ53016.1"/>
    <property type="molecule type" value="Genomic_DNA"/>
</dbReference>
<name>A0A1P8UUJ1_9RHOB</name>
<gene>
    <name evidence="1" type="ORF">Ga0080574_TMP2682</name>
</gene>
<organism evidence="1 2">
    <name type="scientific">Salipiger abyssi</name>
    <dbReference type="NCBI Taxonomy" id="1250539"/>
    <lineage>
        <taxon>Bacteria</taxon>
        <taxon>Pseudomonadati</taxon>
        <taxon>Pseudomonadota</taxon>
        <taxon>Alphaproteobacteria</taxon>
        <taxon>Rhodobacterales</taxon>
        <taxon>Roseobacteraceae</taxon>
        <taxon>Salipiger</taxon>
    </lineage>
</organism>
<protein>
    <submittedName>
        <fullName evidence="1">Lipoprotein, putative</fullName>
    </submittedName>
</protein>
<keyword evidence="1" id="KW-0449">Lipoprotein</keyword>
<dbReference type="STRING" id="1250539.Ga0080574_TMP2682"/>
<dbReference type="Proteomes" id="UP000187059">
    <property type="component" value="Chromosome"/>
</dbReference>
<accession>A0A1P8UUJ1</accession>
<dbReference type="AlphaFoldDB" id="A0A1P8UUJ1"/>
<evidence type="ECO:0000313" key="2">
    <source>
        <dbReference type="Proteomes" id="UP000187059"/>
    </source>
</evidence>
<dbReference type="KEGG" id="paby:Ga0080574_TMP2682"/>
<reference evidence="1 2" key="1">
    <citation type="submission" date="2016-04" db="EMBL/GenBank/DDBJ databases">
        <title>Deep-sea bacteria in the southern Pacific.</title>
        <authorList>
            <person name="Tang K."/>
        </authorList>
    </citation>
    <scope>NUCLEOTIDE SEQUENCE [LARGE SCALE GENOMIC DNA]</scope>
    <source>
        <strain evidence="1 2">JLT2014</strain>
    </source>
</reference>
<evidence type="ECO:0000313" key="1">
    <source>
        <dbReference type="EMBL" id="APZ53016.1"/>
    </source>
</evidence>
<proteinExistence type="predicted"/>
<sequence length="126" mass="13690">MGFLLLAGCDMASPGFRGVPAVTREVEGSRFTIRVKDRMAEVIRTSSEFPARFGPISERAQLAVAQETGCVPAWVTGDPAMMVMGLSCDGAPAPRQPRRRTISCEIFDAYYTDRLGGSASMECTEY</sequence>